<dbReference type="InterPro" id="IPR023214">
    <property type="entry name" value="HAD_sf"/>
</dbReference>
<reference evidence="1" key="1">
    <citation type="submission" date="2023-03" db="EMBL/GenBank/DDBJ databases">
        <authorList>
            <person name="Cremers G."/>
            <person name="Picone N."/>
        </authorList>
    </citation>
    <scope>NUCLEOTIDE SEQUENCE</scope>
    <source>
        <strain evidence="1">Sample_alias</strain>
    </source>
</reference>
<keyword evidence="2" id="KW-1185">Reference proteome</keyword>
<dbReference type="GO" id="GO:0016787">
    <property type="term" value="F:hydrolase activity"/>
    <property type="evidence" value="ECO:0007669"/>
    <property type="project" value="UniProtKB-KW"/>
</dbReference>
<evidence type="ECO:0000313" key="2">
    <source>
        <dbReference type="Proteomes" id="UP001161497"/>
    </source>
</evidence>
<gene>
    <name evidence="1" type="ORF">MFUM_2066</name>
</gene>
<organism evidence="1 2">
    <name type="scientific">Candidatus Methylacidiphilum fumarolicum</name>
    <dbReference type="NCBI Taxonomy" id="591154"/>
    <lineage>
        <taxon>Bacteria</taxon>
        <taxon>Pseudomonadati</taxon>
        <taxon>Verrucomicrobiota</taxon>
        <taxon>Methylacidiphilae</taxon>
        <taxon>Methylacidiphilales</taxon>
        <taxon>Methylacidiphilaceae</taxon>
        <taxon>Methylacidiphilum (ex Ratnadevi et al. 2023)</taxon>
    </lineage>
</organism>
<dbReference type="Pfam" id="PF00702">
    <property type="entry name" value="Hydrolase"/>
    <property type="match status" value="1"/>
</dbReference>
<dbReference type="EMBL" id="OX458932">
    <property type="protein sequence ID" value="CAI9086385.1"/>
    <property type="molecule type" value="Genomic_DNA"/>
</dbReference>
<protein>
    <submittedName>
        <fullName evidence="1">HAD superfamily hydrolase</fullName>
    </submittedName>
</protein>
<dbReference type="RefSeq" id="WP_009059471.1">
    <property type="nucleotide sequence ID" value="NZ_JAHXRZ010000001.1"/>
</dbReference>
<dbReference type="Gene3D" id="3.40.50.1000">
    <property type="entry name" value="HAD superfamily/HAD-like"/>
    <property type="match status" value="1"/>
</dbReference>
<dbReference type="SFLD" id="SFLDG01129">
    <property type="entry name" value="C1.5:_HAD__Beta-PGM__Phosphata"/>
    <property type="match status" value="1"/>
</dbReference>
<accession>A0ABM9IFA9</accession>
<proteinExistence type="predicted"/>
<dbReference type="Proteomes" id="UP001161497">
    <property type="component" value="Chromosome"/>
</dbReference>
<dbReference type="InterPro" id="IPR051828">
    <property type="entry name" value="HAD-like_hydrolase_domain"/>
</dbReference>
<keyword evidence="1" id="KW-0378">Hydrolase</keyword>
<dbReference type="InterPro" id="IPR044924">
    <property type="entry name" value="HAD-SF_hydro_IA_REG-2-like_cap"/>
</dbReference>
<evidence type="ECO:0000313" key="1">
    <source>
        <dbReference type="EMBL" id="CAI9086385.1"/>
    </source>
</evidence>
<dbReference type="Gene3D" id="1.10.150.720">
    <property type="entry name" value="Haloacid dehalogenase-like hydrolase"/>
    <property type="match status" value="1"/>
</dbReference>
<dbReference type="SFLD" id="SFLDS00003">
    <property type="entry name" value="Haloacid_Dehalogenase"/>
    <property type="match status" value="1"/>
</dbReference>
<sequence length="242" mass="28360">MNYWMGKKVPIFCHWRAEKKMKRPAIVFDLVGTLLQTALPVGVVYSKLLAEYGIRSDPKVMHDNFIKVFDFFKLRPQGSIPKDGDDKRFWEKIVKTVLQESGIPLGSFFFDYFNKLYSYYSQKEAWKPYPEVISALGKMSSLGFPLFVASNWDSRARTVLREWGIRQYFLDIFLSAEWGVAKPEALFYHLVLLKTTKESSAVFFVEDDPQMRPPYSEKIRFFLLKRPFINLFDLLSQLQKSS</sequence>
<dbReference type="PANTHER" id="PTHR46191">
    <property type="match status" value="1"/>
</dbReference>
<dbReference type="PANTHER" id="PTHR46191:SF2">
    <property type="entry name" value="HALOACID DEHALOGENASE-LIKE HYDROLASE DOMAIN-CONTAINING PROTEIN 3"/>
    <property type="match status" value="1"/>
</dbReference>
<dbReference type="SUPFAM" id="SSF56784">
    <property type="entry name" value="HAD-like"/>
    <property type="match status" value="1"/>
</dbReference>
<name>A0ABM9IFA9_9BACT</name>
<dbReference type="InterPro" id="IPR036412">
    <property type="entry name" value="HAD-like_sf"/>
</dbReference>